<dbReference type="InterPro" id="IPR013655">
    <property type="entry name" value="PAS_fold_3"/>
</dbReference>
<dbReference type="GO" id="GO:0016020">
    <property type="term" value="C:membrane"/>
    <property type="evidence" value="ECO:0007669"/>
    <property type="project" value="UniProtKB-SubCell"/>
</dbReference>
<dbReference type="InterPro" id="IPR035919">
    <property type="entry name" value="EAL_sf"/>
</dbReference>
<dbReference type="Proteomes" id="UP000295135">
    <property type="component" value="Unassembled WGS sequence"/>
</dbReference>
<comment type="caution">
    <text evidence="12">The sequence shown here is derived from an EMBL/GenBank/DDBJ whole genome shotgun (WGS) entry which is preliminary data.</text>
</comment>
<comment type="subcellular location">
    <subcellularLocation>
        <location evidence="1">Membrane</location>
    </subcellularLocation>
</comment>
<dbReference type="Pfam" id="PF00990">
    <property type="entry name" value="GGDEF"/>
    <property type="match status" value="1"/>
</dbReference>
<dbReference type="SUPFAM" id="SSF55073">
    <property type="entry name" value="Nucleotide cyclase"/>
    <property type="match status" value="1"/>
</dbReference>
<dbReference type="InterPro" id="IPR042240">
    <property type="entry name" value="CHASE_sf"/>
</dbReference>
<keyword evidence="3 6" id="KW-1133">Transmembrane helix</keyword>
<keyword evidence="4 6" id="KW-0472">Membrane</keyword>
<dbReference type="Pfam" id="PF03924">
    <property type="entry name" value="CHASE"/>
    <property type="match status" value="1"/>
</dbReference>
<feature type="domain" description="PAC" evidence="8">
    <location>
        <begin position="568"/>
        <end position="620"/>
    </location>
</feature>
<reference evidence="12 13" key="1">
    <citation type="submission" date="2019-03" db="EMBL/GenBank/DDBJ databases">
        <title>Genomic Encyclopedia of Type Strains, Phase IV (KMG-IV): sequencing the most valuable type-strain genomes for metagenomic binning, comparative biology and taxonomic classification.</title>
        <authorList>
            <person name="Goeker M."/>
        </authorList>
    </citation>
    <scope>NUCLEOTIDE SEQUENCE [LARGE SCALE GENOMIC DNA]</scope>
    <source>
        <strain evidence="12 13">DSM 103923</strain>
    </source>
</reference>
<dbReference type="Gene3D" id="3.30.450.350">
    <property type="entry name" value="CHASE domain"/>
    <property type="match status" value="1"/>
</dbReference>
<evidence type="ECO:0000256" key="5">
    <source>
        <dbReference type="ARBA" id="ARBA00051114"/>
    </source>
</evidence>
<dbReference type="NCBIfam" id="TIGR00254">
    <property type="entry name" value="GGDEF"/>
    <property type="match status" value="1"/>
</dbReference>
<evidence type="ECO:0000259" key="8">
    <source>
        <dbReference type="PROSITE" id="PS50113"/>
    </source>
</evidence>
<dbReference type="PROSITE" id="PS50887">
    <property type="entry name" value="GGDEF"/>
    <property type="match status" value="1"/>
</dbReference>
<evidence type="ECO:0000256" key="1">
    <source>
        <dbReference type="ARBA" id="ARBA00004370"/>
    </source>
</evidence>
<feature type="domain" description="CHASE" evidence="9">
    <location>
        <begin position="79"/>
        <end position="309"/>
    </location>
</feature>
<dbReference type="AlphaFoldDB" id="A0A4R3JXH6"/>
<dbReference type="GO" id="GO:0071732">
    <property type="term" value="P:cellular response to nitric oxide"/>
    <property type="evidence" value="ECO:0007669"/>
    <property type="project" value="UniProtKB-ARBA"/>
</dbReference>
<feature type="domain" description="GGDEF" evidence="11">
    <location>
        <begin position="652"/>
        <end position="785"/>
    </location>
</feature>
<dbReference type="InterPro" id="IPR001610">
    <property type="entry name" value="PAC"/>
</dbReference>
<feature type="domain" description="PAC" evidence="8">
    <location>
        <begin position="446"/>
        <end position="498"/>
    </location>
</feature>
<dbReference type="SUPFAM" id="SSF55785">
    <property type="entry name" value="PYP-like sensor domain (PAS domain)"/>
    <property type="match status" value="2"/>
</dbReference>
<dbReference type="NCBIfam" id="TIGR00229">
    <property type="entry name" value="sensory_box"/>
    <property type="match status" value="2"/>
</dbReference>
<dbReference type="InterPro" id="IPR006189">
    <property type="entry name" value="CHASE_dom"/>
</dbReference>
<keyword evidence="2 6" id="KW-0812">Transmembrane</keyword>
<keyword evidence="13" id="KW-1185">Reference proteome</keyword>
<protein>
    <submittedName>
        <fullName evidence="12">PAS domain S-box-containing protein/diguanylate cyclase (GGDEF)-like protein</fullName>
    </submittedName>
</protein>
<dbReference type="SUPFAM" id="SSF141868">
    <property type="entry name" value="EAL domain-like"/>
    <property type="match status" value="1"/>
</dbReference>
<dbReference type="OrthoDB" id="9813903at2"/>
<proteinExistence type="predicted"/>
<dbReference type="InterPro" id="IPR000700">
    <property type="entry name" value="PAS-assoc_C"/>
</dbReference>
<dbReference type="PANTHER" id="PTHR44757:SF2">
    <property type="entry name" value="BIOFILM ARCHITECTURE MAINTENANCE PROTEIN MBAA"/>
    <property type="match status" value="1"/>
</dbReference>
<dbReference type="InterPro" id="IPR052155">
    <property type="entry name" value="Biofilm_reg_signaling"/>
</dbReference>
<evidence type="ECO:0000256" key="6">
    <source>
        <dbReference type="SAM" id="Phobius"/>
    </source>
</evidence>
<dbReference type="Gene3D" id="3.30.70.270">
    <property type="match status" value="1"/>
</dbReference>
<dbReference type="FunFam" id="3.20.20.450:FF:000001">
    <property type="entry name" value="Cyclic di-GMP phosphodiesterase yahA"/>
    <property type="match status" value="1"/>
</dbReference>
<dbReference type="SMART" id="SM00267">
    <property type="entry name" value="GGDEF"/>
    <property type="match status" value="1"/>
</dbReference>
<evidence type="ECO:0000259" key="11">
    <source>
        <dbReference type="PROSITE" id="PS50887"/>
    </source>
</evidence>
<dbReference type="Gene3D" id="2.10.70.100">
    <property type="match status" value="1"/>
</dbReference>
<dbReference type="EMBL" id="SLZY01000007">
    <property type="protein sequence ID" value="TCS71904.1"/>
    <property type="molecule type" value="Genomic_DNA"/>
</dbReference>
<dbReference type="InterPro" id="IPR001633">
    <property type="entry name" value="EAL_dom"/>
</dbReference>
<dbReference type="CDD" id="cd01948">
    <property type="entry name" value="EAL"/>
    <property type="match status" value="1"/>
</dbReference>
<dbReference type="GO" id="GO:0071111">
    <property type="term" value="F:cyclic-guanylate-specific phosphodiesterase activity"/>
    <property type="evidence" value="ECO:0007669"/>
    <property type="project" value="UniProtKB-EC"/>
</dbReference>
<dbReference type="SMART" id="SM00086">
    <property type="entry name" value="PAC"/>
    <property type="match status" value="2"/>
</dbReference>
<feature type="transmembrane region" description="Helical" evidence="6">
    <location>
        <begin position="326"/>
        <end position="344"/>
    </location>
</feature>
<dbReference type="PROSITE" id="PS50113">
    <property type="entry name" value="PAC"/>
    <property type="match status" value="2"/>
</dbReference>
<evidence type="ECO:0000256" key="4">
    <source>
        <dbReference type="ARBA" id="ARBA00023136"/>
    </source>
</evidence>
<sequence length="1043" mass="116234">MHALTVNPRTSLKPYLGVLVTVLFGGALTAWTALTVLEDEQHHFERQLEWRADHEAASFQFGLNRSIETVASLNSLFESSQDVDRQEFARFTAGPLNAHAELLSLQWLPRVAWAGRAAFERELDLIKPGARLSEPGPDGRLLPAGERSEYFPVFYAEPFAPNAAAFGLDAAARPEGKRAMEAARDSGGIVASAQFTLVQGGGNLQAVVLYRPVYRLGKPLETVGQRRAALRGYVAAVVKIERILAGVLADSPPTGLDVYIVDRAANDALIYGHSSRTRTTGGPLSLAEAKRGAHWSVSIQVPGRDWQMIFAPAPAFYAEFGSRRHYWVLGIGLLLTLLFAFDTYRRVATARKLALLADRLSQANAESGRRASRLNEAQRIARVGSWELDLSSGQALWSDQEFRCLGYEPNAVEANLENFMAAVHPDDRMRLQAVLSAAQQGHTGPYELTHRVLWPDGTERIVRQQAEAQVDKHGLVRSILGTTQDITESKRLEERLQLAAQALTSTKDGVIIADPQGNIVEVNAAFSKIMGYSSEEVVGRNPRIWKSERHDAQFYQSIWANLLRTGHWQGEIWNRRKNGEVFPAWQTISAVRNEGGQLTHYVSVFSDISGIVQSQAELAHLAHHDPLTDLPNRLLFFDRLHQALSHAKREQSQLAVLFLDLDRFKHINDSLGHLVGDKLIREVAQRLNEVLRQDDTRARMGGDEFIIMIERLRHEQDAAQLAGKILQVLAQPYLIRGHELYVTASIGISLYPRDAATPEALVSNADAAMYRAKSSGRNAYSFYTQALTLEAMERVRLETDLRSALQRREFLLHYQPQIDLKSGRIVGVEALIRWQHPERGMVMPDRFISIAEDTGLIIDIGEWVLHEACRQARQWLDQGIALENIAVNVAGPQIQRSDFVATVRRVLGETRLPPDRLEIEVTEGLVMDQAESTVAVLKQLSDLGIFLSIDDFGTGYSSLAYLKRLPIDRLKIDRSFVRDLPMDEEDAAITRAVIALADSLGLRTIAEGVENEAQVALLNKLGCQQAQGYFYGRPTVPEAIDWT</sequence>
<dbReference type="SMART" id="SM00052">
    <property type="entry name" value="EAL"/>
    <property type="match status" value="1"/>
</dbReference>
<dbReference type="GO" id="GO:0007165">
    <property type="term" value="P:signal transduction"/>
    <property type="evidence" value="ECO:0007669"/>
    <property type="project" value="UniProtKB-ARBA"/>
</dbReference>
<evidence type="ECO:0000259" key="7">
    <source>
        <dbReference type="PROSITE" id="PS50112"/>
    </source>
</evidence>
<dbReference type="CDD" id="cd00130">
    <property type="entry name" value="PAS"/>
    <property type="match status" value="2"/>
</dbReference>
<dbReference type="CDD" id="cd01949">
    <property type="entry name" value="GGDEF"/>
    <property type="match status" value="1"/>
</dbReference>
<evidence type="ECO:0000313" key="13">
    <source>
        <dbReference type="Proteomes" id="UP000295135"/>
    </source>
</evidence>
<evidence type="ECO:0000256" key="3">
    <source>
        <dbReference type="ARBA" id="ARBA00022989"/>
    </source>
</evidence>
<accession>A0A4R3JXH6</accession>
<dbReference type="Pfam" id="PF13426">
    <property type="entry name" value="PAS_9"/>
    <property type="match status" value="1"/>
</dbReference>
<evidence type="ECO:0000256" key="2">
    <source>
        <dbReference type="ARBA" id="ARBA00022692"/>
    </source>
</evidence>
<feature type="domain" description="EAL" evidence="10">
    <location>
        <begin position="794"/>
        <end position="1043"/>
    </location>
</feature>
<dbReference type="PROSITE" id="PS50839">
    <property type="entry name" value="CHASE"/>
    <property type="match status" value="1"/>
</dbReference>
<dbReference type="InterPro" id="IPR035965">
    <property type="entry name" value="PAS-like_dom_sf"/>
</dbReference>
<dbReference type="Gene3D" id="3.30.450.20">
    <property type="entry name" value="PAS domain"/>
    <property type="match status" value="2"/>
</dbReference>
<dbReference type="InterPro" id="IPR000160">
    <property type="entry name" value="GGDEF_dom"/>
</dbReference>
<dbReference type="Pfam" id="PF00563">
    <property type="entry name" value="EAL"/>
    <property type="match status" value="1"/>
</dbReference>
<dbReference type="InterPro" id="IPR043128">
    <property type="entry name" value="Rev_trsase/Diguanyl_cyclase"/>
</dbReference>
<dbReference type="Gene3D" id="3.20.20.450">
    <property type="entry name" value="EAL domain"/>
    <property type="match status" value="1"/>
</dbReference>
<dbReference type="Pfam" id="PF08447">
    <property type="entry name" value="PAS_3"/>
    <property type="match status" value="1"/>
</dbReference>
<dbReference type="InterPro" id="IPR029787">
    <property type="entry name" value="Nucleotide_cyclase"/>
</dbReference>
<dbReference type="PANTHER" id="PTHR44757">
    <property type="entry name" value="DIGUANYLATE CYCLASE DGCP"/>
    <property type="match status" value="1"/>
</dbReference>
<evidence type="ECO:0000313" key="12">
    <source>
        <dbReference type="EMBL" id="TCS71904.1"/>
    </source>
</evidence>
<dbReference type="SMART" id="SM00091">
    <property type="entry name" value="PAS"/>
    <property type="match status" value="2"/>
</dbReference>
<feature type="domain" description="PAS" evidence="7">
    <location>
        <begin position="495"/>
        <end position="541"/>
    </location>
</feature>
<dbReference type="PROSITE" id="PS50883">
    <property type="entry name" value="EAL"/>
    <property type="match status" value="1"/>
</dbReference>
<dbReference type="PROSITE" id="PS50112">
    <property type="entry name" value="PAS"/>
    <property type="match status" value="1"/>
</dbReference>
<gene>
    <name evidence="12" type="ORF">EDC61_10742</name>
</gene>
<comment type="catalytic activity">
    <reaction evidence="5">
        <text>3',3'-c-di-GMP + H2O = 5'-phosphoguanylyl(3'-&gt;5')guanosine + H(+)</text>
        <dbReference type="Rhea" id="RHEA:24902"/>
        <dbReference type="ChEBI" id="CHEBI:15377"/>
        <dbReference type="ChEBI" id="CHEBI:15378"/>
        <dbReference type="ChEBI" id="CHEBI:58754"/>
        <dbReference type="ChEBI" id="CHEBI:58805"/>
        <dbReference type="EC" id="3.1.4.52"/>
    </reaction>
    <physiologicalReaction direction="left-to-right" evidence="5">
        <dbReference type="Rhea" id="RHEA:24903"/>
    </physiologicalReaction>
</comment>
<evidence type="ECO:0000259" key="9">
    <source>
        <dbReference type="PROSITE" id="PS50839"/>
    </source>
</evidence>
<dbReference type="FunFam" id="3.30.70.270:FF:000001">
    <property type="entry name" value="Diguanylate cyclase domain protein"/>
    <property type="match status" value="1"/>
</dbReference>
<name>A0A4R3JXH6_9PROT</name>
<dbReference type="RefSeq" id="WP_126463710.1">
    <property type="nucleotide sequence ID" value="NZ_AP018721.1"/>
</dbReference>
<dbReference type="SMART" id="SM01079">
    <property type="entry name" value="CHASE"/>
    <property type="match status" value="1"/>
</dbReference>
<organism evidence="12 13">
    <name type="scientific">Sulfuritortus calidifontis</name>
    <dbReference type="NCBI Taxonomy" id="1914471"/>
    <lineage>
        <taxon>Bacteria</taxon>
        <taxon>Pseudomonadati</taxon>
        <taxon>Pseudomonadota</taxon>
        <taxon>Betaproteobacteria</taxon>
        <taxon>Nitrosomonadales</taxon>
        <taxon>Thiobacillaceae</taxon>
        <taxon>Sulfuritortus</taxon>
    </lineage>
</organism>
<evidence type="ECO:0000259" key="10">
    <source>
        <dbReference type="PROSITE" id="PS50883"/>
    </source>
</evidence>
<dbReference type="InterPro" id="IPR000014">
    <property type="entry name" value="PAS"/>
</dbReference>
<feature type="transmembrane region" description="Helical" evidence="6">
    <location>
        <begin position="15"/>
        <end position="37"/>
    </location>
</feature>